<organism evidence="2 3">
    <name type="scientific">Galemys pyrenaicus</name>
    <name type="common">Iberian desman</name>
    <name type="synonym">Pyrenean desman</name>
    <dbReference type="NCBI Taxonomy" id="202257"/>
    <lineage>
        <taxon>Eukaryota</taxon>
        <taxon>Metazoa</taxon>
        <taxon>Chordata</taxon>
        <taxon>Craniata</taxon>
        <taxon>Vertebrata</taxon>
        <taxon>Euteleostomi</taxon>
        <taxon>Mammalia</taxon>
        <taxon>Eutheria</taxon>
        <taxon>Laurasiatheria</taxon>
        <taxon>Eulipotyphla</taxon>
        <taxon>Talpidae</taxon>
        <taxon>Galemys</taxon>
    </lineage>
</organism>
<dbReference type="PANTHER" id="PTHR14416">
    <property type="entry name" value="PROTEIN NJMU-R1"/>
    <property type="match status" value="1"/>
</dbReference>
<dbReference type="OrthoDB" id="20238at2759"/>
<comment type="caution">
    <text evidence="2">The sequence shown here is derived from an EMBL/GenBank/DDBJ whole genome shotgun (WGS) entry which is preliminary data.</text>
</comment>
<dbReference type="AlphaFoldDB" id="A0A8J6AYM4"/>
<feature type="compositionally biased region" description="Acidic residues" evidence="1">
    <location>
        <begin position="51"/>
        <end position="66"/>
    </location>
</feature>
<accession>A0A8J6AYM4</accession>
<keyword evidence="3" id="KW-1185">Reference proteome</keyword>
<dbReference type="InterPro" id="IPR028280">
    <property type="entry name" value="Njmu-R1"/>
</dbReference>
<dbReference type="Proteomes" id="UP000700334">
    <property type="component" value="Unassembled WGS sequence"/>
</dbReference>
<protein>
    <submittedName>
        <fullName evidence="2">Protein Njmu-R1</fullName>
    </submittedName>
</protein>
<dbReference type="GO" id="GO:0099041">
    <property type="term" value="P:vesicle tethering to Golgi"/>
    <property type="evidence" value="ECO:0007669"/>
    <property type="project" value="InterPro"/>
</dbReference>
<evidence type="ECO:0000256" key="1">
    <source>
        <dbReference type="SAM" id="MobiDB-lite"/>
    </source>
</evidence>
<feature type="compositionally biased region" description="Basic and acidic residues" evidence="1">
    <location>
        <begin position="1"/>
        <end position="20"/>
    </location>
</feature>
<dbReference type="PANTHER" id="PTHR14416:SF2">
    <property type="entry name" value="PROTEIN NJMU-R1"/>
    <property type="match status" value="1"/>
</dbReference>
<evidence type="ECO:0000313" key="3">
    <source>
        <dbReference type="Proteomes" id="UP000700334"/>
    </source>
</evidence>
<gene>
    <name evidence="2" type="ORF">J0S82_006679</name>
</gene>
<dbReference type="EMBL" id="JAGFMF010010276">
    <property type="protein sequence ID" value="KAG8525072.1"/>
    <property type="molecule type" value="Genomic_DNA"/>
</dbReference>
<feature type="region of interest" description="Disordered" evidence="1">
    <location>
        <begin position="1"/>
        <end position="23"/>
    </location>
</feature>
<feature type="compositionally biased region" description="Polar residues" evidence="1">
    <location>
        <begin position="146"/>
        <end position="162"/>
    </location>
</feature>
<dbReference type="GO" id="GO:0005802">
    <property type="term" value="C:trans-Golgi network"/>
    <property type="evidence" value="ECO:0007669"/>
    <property type="project" value="InterPro"/>
</dbReference>
<sequence length="169" mass="18167">MEPGKERNAGARGRKPDEPVHQGCTAAAERFGGNTGCAQTAAMLPSLQESLDGDEKELESSEEGGSAEERRLEPPPSSHYCLYGYRGSRYRVRPPLRPCPGPAAWPRVPNLIRAPPPPSATPHSPFEFASISDICIAFVECRLTQQRADSDDGSPSGTSAETPSGDDFR</sequence>
<evidence type="ECO:0000313" key="2">
    <source>
        <dbReference type="EMBL" id="KAG8525072.1"/>
    </source>
</evidence>
<feature type="region of interest" description="Disordered" evidence="1">
    <location>
        <begin position="146"/>
        <end position="169"/>
    </location>
</feature>
<feature type="region of interest" description="Disordered" evidence="1">
    <location>
        <begin position="39"/>
        <end position="78"/>
    </location>
</feature>
<reference evidence="2" key="1">
    <citation type="journal article" date="2021" name="Evol. Appl.">
        <title>The genome of the Pyrenean desman and the effects of bottlenecks and inbreeding on the genomic landscape of an endangered species.</title>
        <authorList>
            <person name="Escoda L."/>
            <person name="Castresana J."/>
        </authorList>
    </citation>
    <scope>NUCLEOTIDE SEQUENCE</scope>
    <source>
        <strain evidence="2">IBE-C5619</strain>
    </source>
</reference>
<name>A0A8J6AYM4_GALPY</name>
<proteinExistence type="predicted"/>